<comment type="caution">
    <text evidence="1">The sequence shown here is derived from an EMBL/GenBank/DDBJ whole genome shotgun (WGS) entry which is preliminary data.</text>
</comment>
<dbReference type="InterPro" id="IPR044970">
    <property type="entry name" value="CCB2"/>
</dbReference>
<dbReference type="AlphaFoldDB" id="A0A9D4ZFV9"/>
<dbReference type="OrthoDB" id="514937at2759"/>
<evidence type="ECO:0000313" key="1">
    <source>
        <dbReference type="EMBL" id="KAI5072517.1"/>
    </source>
</evidence>
<dbReference type="InterPro" id="IPR021325">
    <property type="entry name" value="CCB2/CCB4"/>
</dbReference>
<evidence type="ECO:0000313" key="2">
    <source>
        <dbReference type="Proteomes" id="UP000886520"/>
    </source>
</evidence>
<accession>A0A9D4ZFV9</accession>
<dbReference type="Pfam" id="PF11152">
    <property type="entry name" value="CCB2_CCB4"/>
    <property type="match status" value="1"/>
</dbReference>
<dbReference type="Proteomes" id="UP000886520">
    <property type="component" value="Chromosome 12"/>
</dbReference>
<reference evidence="1" key="1">
    <citation type="submission" date="2021-01" db="EMBL/GenBank/DDBJ databases">
        <title>Adiantum capillus-veneris genome.</title>
        <authorList>
            <person name="Fang Y."/>
            <person name="Liao Q."/>
        </authorList>
    </citation>
    <scope>NUCLEOTIDE SEQUENCE</scope>
    <source>
        <strain evidence="1">H3</strain>
        <tissue evidence="1">Leaf</tissue>
    </source>
</reference>
<protein>
    <submittedName>
        <fullName evidence="1">Uncharacterized protein</fullName>
    </submittedName>
</protein>
<organism evidence="1 2">
    <name type="scientific">Adiantum capillus-veneris</name>
    <name type="common">Maidenhair fern</name>
    <dbReference type="NCBI Taxonomy" id="13818"/>
    <lineage>
        <taxon>Eukaryota</taxon>
        <taxon>Viridiplantae</taxon>
        <taxon>Streptophyta</taxon>
        <taxon>Embryophyta</taxon>
        <taxon>Tracheophyta</taxon>
        <taxon>Polypodiopsida</taxon>
        <taxon>Polypodiidae</taxon>
        <taxon>Polypodiales</taxon>
        <taxon>Pteridineae</taxon>
        <taxon>Pteridaceae</taxon>
        <taxon>Vittarioideae</taxon>
        <taxon>Adiantum</taxon>
    </lineage>
</organism>
<dbReference type="GO" id="GO:0010190">
    <property type="term" value="P:cytochrome b6f complex assembly"/>
    <property type="evidence" value="ECO:0007669"/>
    <property type="project" value="InterPro"/>
</dbReference>
<keyword evidence="2" id="KW-1185">Reference proteome</keyword>
<dbReference type="PANTHER" id="PTHR36403:SF1">
    <property type="entry name" value="PROTEIN COFACTOR ASSEMBLY OF COMPLEX C SUBUNIT B CCB2, CHLOROPLASTIC"/>
    <property type="match status" value="1"/>
</dbReference>
<sequence length="301" mass="32746">MATIASSKYVCGSPFYACGRRKASSQLRWTPLSPSPSPSPAGATWVSIRASQQDPPSSSSVDVSVFRFTLGIPGFDDSDLPRVLGIAFGAVLVLNHFLGADYVTAAQWRSELVGLCNSILSISLPSIGRSLSGGRPDAATLLPNSRQIFALSKNLLLEEKEELAWGSYALLKNTRTTSLVIWNEELLCARGFWDVPSEAEGDVIGWLEEMVKKSSVSTCNTLTYIPFKADKLAWDFIPSGVVCSLVVPFDSSSVEEITKCHAIVTFHLVFWGVKEIPQNVNGICKGLMCRLQLNREGLPIN</sequence>
<dbReference type="EMBL" id="JABFUD020000012">
    <property type="protein sequence ID" value="KAI5072517.1"/>
    <property type="molecule type" value="Genomic_DNA"/>
</dbReference>
<dbReference type="PANTHER" id="PTHR36403">
    <property type="entry name" value="PROTEIN COFACTOR ASSEMBLY OF COMPLEX C SUBUNIT B CCB2, CHLOROPLASTIC"/>
    <property type="match status" value="1"/>
</dbReference>
<gene>
    <name evidence="1" type="ORF">GOP47_0012623</name>
</gene>
<proteinExistence type="predicted"/>
<name>A0A9D4ZFV9_ADICA</name>